<evidence type="ECO:0000256" key="2">
    <source>
        <dbReference type="SAM" id="Phobius"/>
    </source>
</evidence>
<keyword evidence="1" id="KW-0802">TPR repeat</keyword>
<keyword evidence="2" id="KW-0812">Transmembrane</keyword>
<dbReference type="GO" id="GO:0016301">
    <property type="term" value="F:kinase activity"/>
    <property type="evidence" value="ECO:0007669"/>
    <property type="project" value="UniProtKB-KW"/>
</dbReference>
<dbReference type="RefSeq" id="WP_198842361.1">
    <property type="nucleotide sequence ID" value="NZ_JAEHFJ010000008.1"/>
</dbReference>
<keyword evidence="5" id="KW-1185">Reference proteome</keyword>
<dbReference type="Pfam" id="PF06580">
    <property type="entry name" value="His_kinase"/>
    <property type="match status" value="1"/>
</dbReference>
<evidence type="ECO:0000313" key="4">
    <source>
        <dbReference type="EMBL" id="MBJ2175705.1"/>
    </source>
</evidence>
<name>A0ABS0WUS0_9FLAO</name>
<dbReference type="PANTHER" id="PTHR34220">
    <property type="entry name" value="SENSOR HISTIDINE KINASE YPDA"/>
    <property type="match status" value="1"/>
</dbReference>
<dbReference type="SMART" id="SM00028">
    <property type="entry name" value="TPR"/>
    <property type="match status" value="4"/>
</dbReference>
<dbReference type="SUPFAM" id="SSF55874">
    <property type="entry name" value="ATPase domain of HSP90 chaperone/DNA topoisomerase II/histidine kinase"/>
    <property type="match status" value="1"/>
</dbReference>
<dbReference type="Proteomes" id="UP000623301">
    <property type="component" value="Unassembled WGS sequence"/>
</dbReference>
<reference evidence="4 5" key="1">
    <citation type="submission" date="2020-12" db="EMBL/GenBank/DDBJ databases">
        <title>Aureibaculum luteum sp. nov. and Aureibaculum flavum sp. nov., novel members of the family Flavobacteriaceae isolated from Antarctic intertidal sediments.</title>
        <authorList>
            <person name="He X."/>
            <person name="Zhang X."/>
        </authorList>
    </citation>
    <scope>NUCLEOTIDE SEQUENCE [LARGE SCALE GENOMIC DNA]</scope>
    <source>
        <strain evidence="4 5">A20</strain>
    </source>
</reference>
<feature type="domain" description="Signal transduction histidine kinase internal region" evidence="3">
    <location>
        <begin position="368"/>
        <end position="447"/>
    </location>
</feature>
<proteinExistence type="predicted"/>
<dbReference type="SUPFAM" id="SSF48452">
    <property type="entry name" value="TPR-like"/>
    <property type="match status" value="1"/>
</dbReference>
<accession>A0ABS0WUS0</accession>
<feature type="transmembrane region" description="Helical" evidence="2">
    <location>
        <begin position="333"/>
        <end position="350"/>
    </location>
</feature>
<dbReference type="PANTHER" id="PTHR34220:SF7">
    <property type="entry name" value="SENSOR HISTIDINE KINASE YPDA"/>
    <property type="match status" value="1"/>
</dbReference>
<comment type="caution">
    <text evidence="4">The sequence shown here is derived from an EMBL/GenBank/DDBJ whole genome shotgun (WGS) entry which is preliminary data.</text>
</comment>
<dbReference type="InterPro" id="IPR036890">
    <property type="entry name" value="HATPase_C_sf"/>
</dbReference>
<evidence type="ECO:0000313" key="5">
    <source>
        <dbReference type="Proteomes" id="UP000623301"/>
    </source>
</evidence>
<dbReference type="Pfam" id="PF13424">
    <property type="entry name" value="TPR_12"/>
    <property type="match status" value="1"/>
</dbReference>
<dbReference type="Gene3D" id="3.30.565.10">
    <property type="entry name" value="Histidine kinase-like ATPase, C-terminal domain"/>
    <property type="match status" value="1"/>
</dbReference>
<dbReference type="InterPro" id="IPR019734">
    <property type="entry name" value="TPR_rpt"/>
</dbReference>
<dbReference type="EMBL" id="JAEHFJ010000008">
    <property type="protein sequence ID" value="MBJ2175705.1"/>
    <property type="molecule type" value="Genomic_DNA"/>
</dbReference>
<keyword evidence="4" id="KW-0418">Kinase</keyword>
<evidence type="ECO:0000259" key="3">
    <source>
        <dbReference type="Pfam" id="PF06580"/>
    </source>
</evidence>
<dbReference type="Gene3D" id="1.25.40.10">
    <property type="entry name" value="Tetratricopeptide repeat domain"/>
    <property type="match status" value="1"/>
</dbReference>
<keyword evidence="4" id="KW-0808">Transferase</keyword>
<organism evidence="4 5">
    <name type="scientific">Aureibaculum flavum</name>
    <dbReference type="NCBI Taxonomy" id="2795986"/>
    <lineage>
        <taxon>Bacteria</taxon>
        <taxon>Pseudomonadati</taxon>
        <taxon>Bacteroidota</taxon>
        <taxon>Flavobacteriia</taxon>
        <taxon>Flavobacteriales</taxon>
        <taxon>Flavobacteriaceae</taxon>
        <taxon>Aureibaculum</taxon>
    </lineage>
</organism>
<dbReference type="PROSITE" id="PS50005">
    <property type="entry name" value="TPR"/>
    <property type="match status" value="1"/>
</dbReference>
<gene>
    <name evidence="4" type="ORF">JBL43_15740</name>
</gene>
<keyword evidence="2" id="KW-1133">Transmembrane helix</keyword>
<dbReference type="InterPro" id="IPR011990">
    <property type="entry name" value="TPR-like_helical_dom_sf"/>
</dbReference>
<feature type="repeat" description="TPR" evidence="1">
    <location>
        <begin position="185"/>
        <end position="218"/>
    </location>
</feature>
<sequence>MKQIIFYIFLLLVFILFTNCEKTKKIDGFTDEEFINFISSDNYKESIFRIDSLAKNGVNSTHRTGLLYLEKGSILGSLEKDLEAKGSLTKALMLFEKEDNKLYIAKTNMLLSDSNAFLSNLDIARNQINVALEIFRELNDKKGEAKALNSLAHIEYLNFKFDKSIEYVIDAAAIQEELKDTATLSASYNNIGYIFEQIKDFTNAKSYYKKAMQLNIDIERLNSHPLRNLGYVSLLENDLIKSKSLYLQALKIEEKAGVLANQKDIYDLLLELSIKDMNFNNASLYVKKRDSLNELITEFENTEKIKLIQNQYNLITKESELKQEKKDNQKNKIILGILVGLLSLLGLSLYQRNKNTKLRLDQEKLLLEQKMLRTQMNPHFIFNALTAIQNTIFENDPLKSSTYLSRFAKLIRQNFEFVSKKEIYLEEDLDALKNYIATQQLRFKNKFDYEINLDNDVNASLIRIPPMLLQPFVENAIEHGLKPKKEKGMLKINISKQDSLVKFEVIDNGIGYNKDENVKDREHAIDIFLKRLKLRNQGEEKLFSIQSLNEQIGTKVIMLLNLH</sequence>
<keyword evidence="2" id="KW-0472">Membrane</keyword>
<evidence type="ECO:0000256" key="1">
    <source>
        <dbReference type="PROSITE-ProRule" id="PRU00339"/>
    </source>
</evidence>
<dbReference type="InterPro" id="IPR050640">
    <property type="entry name" value="Bact_2-comp_sensor_kinase"/>
</dbReference>
<protein>
    <submittedName>
        <fullName evidence="4">Histidine kinase</fullName>
    </submittedName>
</protein>
<dbReference type="InterPro" id="IPR010559">
    <property type="entry name" value="Sig_transdc_His_kin_internal"/>
</dbReference>